<dbReference type="HOGENOM" id="CLU_2652211_0_0_0"/>
<keyword evidence="2" id="KW-1185">Reference proteome</keyword>
<sequence>MQPVEHSEWRKKESLCKSRGSLYVWGSGCVHLHRERSLTGPVYFWRISRMYFIRSLNSSRLFNCFIKPAGMMEVLD</sequence>
<dbReference type="KEGG" id="pbs:Plabr_3083"/>
<reference evidence="2" key="1">
    <citation type="submission" date="2011-02" db="EMBL/GenBank/DDBJ databases">
        <title>The complete genome of Planctomyces brasiliensis DSM 5305.</title>
        <authorList>
            <person name="Lucas S."/>
            <person name="Copeland A."/>
            <person name="Lapidus A."/>
            <person name="Bruce D."/>
            <person name="Goodwin L."/>
            <person name="Pitluck S."/>
            <person name="Kyrpides N."/>
            <person name="Mavromatis K."/>
            <person name="Pagani I."/>
            <person name="Ivanova N."/>
            <person name="Ovchinnikova G."/>
            <person name="Lu M."/>
            <person name="Detter J.C."/>
            <person name="Han C."/>
            <person name="Land M."/>
            <person name="Hauser L."/>
            <person name="Markowitz V."/>
            <person name="Cheng J.-F."/>
            <person name="Hugenholtz P."/>
            <person name="Woyke T."/>
            <person name="Wu D."/>
            <person name="Tindall B."/>
            <person name="Pomrenke H.G."/>
            <person name="Brambilla E."/>
            <person name="Klenk H.-P."/>
            <person name="Eisen J.A."/>
        </authorList>
    </citation>
    <scope>NUCLEOTIDE SEQUENCE [LARGE SCALE GENOMIC DNA]</scope>
    <source>
        <strain evidence="2">ATCC 49424 / DSM 5305 / JCM 21570 / NBRC 103401 / IFAM 1448</strain>
    </source>
</reference>
<dbReference type="AlphaFoldDB" id="F0SHZ7"/>
<dbReference type="EMBL" id="CP002546">
    <property type="protein sequence ID" value="ADY60680.1"/>
    <property type="molecule type" value="Genomic_DNA"/>
</dbReference>
<evidence type="ECO:0000313" key="1">
    <source>
        <dbReference type="EMBL" id="ADY60680.1"/>
    </source>
</evidence>
<name>F0SHZ7_RUBBR</name>
<organism evidence="1 2">
    <name type="scientific">Rubinisphaera brasiliensis (strain ATCC 49424 / DSM 5305 / JCM 21570 / IAM 15109 / NBRC 103401 / IFAM 1448)</name>
    <name type="common">Planctomyces brasiliensis</name>
    <dbReference type="NCBI Taxonomy" id="756272"/>
    <lineage>
        <taxon>Bacteria</taxon>
        <taxon>Pseudomonadati</taxon>
        <taxon>Planctomycetota</taxon>
        <taxon>Planctomycetia</taxon>
        <taxon>Planctomycetales</taxon>
        <taxon>Planctomycetaceae</taxon>
        <taxon>Rubinisphaera</taxon>
    </lineage>
</organism>
<evidence type="ECO:0000313" key="2">
    <source>
        <dbReference type="Proteomes" id="UP000006860"/>
    </source>
</evidence>
<dbReference type="Proteomes" id="UP000006860">
    <property type="component" value="Chromosome"/>
</dbReference>
<protein>
    <submittedName>
        <fullName evidence="1">Uncharacterized protein</fullName>
    </submittedName>
</protein>
<proteinExistence type="predicted"/>
<accession>F0SHZ7</accession>
<gene>
    <name evidence="1" type="ordered locus">Plabr_3083</name>
</gene>